<accession>A0A059A7S5</accession>
<feature type="transmembrane region" description="Helical" evidence="1">
    <location>
        <begin position="39"/>
        <end position="60"/>
    </location>
</feature>
<protein>
    <submittedName>
        <fullName evidence="2">Uncharacterized protein</fullName>
    </submittedName>
</protein>
<organism evidence="2">
    <name type="scientific">Eucalyptus grandis</name>
    <name type="common">Flooded gum</name>
    <dbReference type="NCBI Taxonomy" id="71139"/>
    <lineage>
        <taxon>Eukaryota</taxon>
        <taxon>Viridiplantae</taxon>
        <taxon>Streptophyta</taxon>
        <taxon>Embryophyta</taxon>
        <taxon>Tracheophyta</taxon>
        <taxon>Spermatophyta</taxon>
        <taxon>Magnoliopsida</taxon>
        <taxon>eudicotyledons</taxon>
        <taxon>Gunneridae</taxon>
        <taxon>Pentapetalae</taxon>
        <taxon>rosids</taxon>
        <taxon>malvids</taxon>
        <taxon>Myrtales</taxon>
        <taxon>Myrtaceae</taxon>
        <taxon>Myrtoideae</taxon>
        <taxon>Eucalypteae</taxon>
        <taxon>Eucalyptus</taxon>
    </lineage>
</organism>
<keyword evidence="1" id="KW-1133">Transmembrane helix</keyword>
<dbReference type="AlphaFoldDB" id="A0A059A7S5"/>
<gene>
    <name evidence="2" type="ORF">EUGRSUZ_K02935</name>
</gene>
<dbReference type="InParanoid" id="A0A059A7S5"/>
<proteinExistence type="predicted"/>
<dbReference type="EMBL" id="KK198763">
    <property type="protein sequence ID" value="KCW49395.1"/>
    <property type="molecule type" value="Genomic_DNA"/>
</dbReference>
<reference evidence="2" key="1">
    <citation type="submission" date="2013-07" db="EMBL/GenBank/DDBJ databases">
        <title>The genome of Eucalyptus grandis.</title>
        <authorList>
            <person name="Schmutz J."/>
            <person name="Hayes R."/>
            <person name="Myburg A."/>
            <person name="Tuskan G."/>
            <person name="Grattapaglia D."/>
            <person name="Rokhsar D.S."/>
        </authorList>
    </citation>
    <scope>NUCLEOTIDE SEQUENCE</scope>
    <source>
        <tissue evidence="2">Leaf extractions</tissue>
    </source>
</reference>
<evidence type="ECO:0000313" key="2">
    <source>
        <dbReference type="EMBL" id="KCW49395.1"/>
    </source>
</evidence>
<keyword evidence="1" id="KW-0472">Membrane</keyword>
<name>A0A059A7S5_EUCGR</name>
<keyword evidence="1" id="KW-0812">Transmembrane</keyword>
<evidence type="ECO:0000256" key="1">
    <source>
        <dbReference type="SAM" id="Phobius"/>
    </source>
</evidence>
<feature type="transmembrane region" description="Helical" evidence="1">
    <location>
        <begin position="12"/>
        <end position="33"/>
    </location>
</feature>
<sequence length="69" mass="8055">MNSKSDITCSMFIVTIVFFFLSLISLLYFFSWVCLDFTGLWRFMLLGYLHHTLATSAYHFPKEMDLVSG</sequence>
<dbReference type="Gramene" id="KCW49395">
    <property type="protein sequence ID" value="KCW49395"/>
    <property type="gene ID" value="EUGRSUZ_K02935"/>
</dbReference>